<feature type="transmembrane region" description="Helical" evidence="1">
    <location>
        <begin position="65"/>
        <end position="87"/>
    </location>
</feature>
<feature type="transmembrane region" description="Helical" evidence="1">
    <location>
        <begin position="123"/>
        <end position="141"/>
    </location>
</feature>
<dbReference type="PANTHER" id="PTHR36716">
    <property type="entry name" value="F3H9.20 PROTEIN"/>
    <property type="match status" value="1"/>
</dbReference>
<name>A0A951PQG9_9CYAN</name>
<feature type="transmembrane region" description="Helical" evidence="1">
    <location>
        <begin position="177"/>
        <end position="195"/>
    </location>
</feature>
<dbReference type="Pfam" id="PF10063">
    <property type="entry name" value="DUF2301"/>
    <property type="match status" value="1"/>
</dbReference>
<evidence type="ECO:0000313" key="3">
    <source>
        <dbReference type="Proteomes" id="UP000753908"/>
    </source>
</evidence>
<dbReference type="InterPro" id="IPR019275">
    <property type="entry name" value="DUF2301"/>
</dbReference>
<accession>A0A951PQG9</accession>
<keyword evidence="1" id="KW-0472">Membrane</keyword>
<keyword evidence="1" id="KW-1133">Transmembrane helix</keyword>
<dbReference type="EMBL" id="JAHHIF010000032">
    <property type="protein sequence ID" value="MBW4546909.1"/>
    <property type="molecule type" value="Genomic_DNA"/>
</dbReference>
<comment type="caution">
    <text evidence="2">The sequence shown here is derived from an EMBL/GenBank/DDBJ whole genome shotgun (WGS) entry which is preliminary data.</text>
</comment>
<proteinExistence type="predicted"/>
<dbReference type="Proteomes" id="UP000753908">
    <property type="component" value="Unassembled WGS sequence"/>
</dbReference>
<dbReference type="PANTHER" id="PTHR36716:SF2">
    <property type="entry name" value="F3H9.20 PROTEIN"/>
    <property type="match status" value="1"/>
</dbReference>
<feature type="transmembrane region" description="Helical" evidence="1">
    <location>
        <begin position="94"/>
        <end position="111"/>
    </location>
</feature>
<protein>
    <submittedName>
        <fullName evidence="2">DUF2301 domain-containing membrane protein</fullName>
    </submittedName>
</protein>
<evidence type="ECO:0000256" key="1">
    <source>
        <dbReference type="SAM" id="Phobius"/>
    </source>
</evidence>
<gene>
    <name evidence="2" type="ORF">KME25_21060</name>
</gene>
<keyword evidence="1" id="KW-0812">Transmembrane</keyword>
<dbReference type="AlphaFoldDB" id="A0A951PQG9"/>
<sequence length="219" mass="24144">MTQLIQSDPEFYQGQFGDFTITESDRTGVIIYRAGLAVAALSFAVGTWLVLSLGDTPTVMRMLTLLYAVFSLALGVSLVTIHIYLAALHRTLQLFWVIGSIAAIVLALSSNESLALSVYNHPMTLFGVGFTFAALTGIYFKEAFCFNRLETKFLTPLVPMLLLGHLTGLLPMFGEQLLLGIWAILFVVFALRKVMQAIPPDIGDKSVFTYLKEKRTAHS</sequence>
<reference evidence="2" key="1">
    <citation type="submission" date="2021-05" db="EMBL/GenBank/DDBJ databases">
        <authorList>
            <person name="Pietrasiak N."/>
            <person name="Ward R."/>
            <person name="Stajich J.E."/>
            <person name="Kurbessoian T."/>
        </authorList>
    </citation>
    <scope>NUCLEOTIDE SEQUENCE</scope>
    <source>
        <strain evidence="2">CPER-KK1</strain>
    </source>
</reference>
<reference evidence="2" key="2">
    <citation type="journal article" date="2022" name="Microbiol. Resour. Announc.">
        <title>Metagenome Sequencing to Explore Phylogenomics of Terrestrial Cyanobacteria.</title>
        <authorList>
            <person name="Ward R.D."/>
            <person name="Stajich J.E."/>
            <person name="Johansen J.R."/>
            <person name="Huntemann M."/>
            <person name="Clum A."/>
            <person name="Foster B."/>
            <person name="Foster B."/>
            <person name="Roux S."/>
            <person name="Palaniappan K."/>
            <person name="Varghese N."/>
            <person name="Mukherjee S."/>
            <person name="Reddy T.B.K."/>
            <person name="Daum C."/>
            <person name="Copeland A."/>
            <person name="Chen I.A."/>
            <person name="Ivanova N.N."/>
            <person name="Kyrpides N.C."/>
            <person name="Shapiro N."/>
            <person name="Eloe-Fadrosh E.A."/>
            <person name="Pietrasiak N."/>
        </authorList>
    </citation>
    <scope>NUCLEOTIDE SEQUENCE</scope>
    <source>
        <strain evidence="2">CPER-KK1</strain>
    </source>
</reference>
<organism evidence="2 3">
    <name type="scientific">Symplocastrum torsivum CPER-KK1</name>
    <dbReference type="NCBI Taxonomy" id="450513"/>
    <lineage>
        <taxon>Bacteria</taxon>
        <taxon>Bacillati</taxon>
        <taxon>Cyanobacteriota</taxon>
        <taxon>Cyanophyceae</taxon>
        <taxon>Oscillatoriophycideae</taxon>
        <taxon>Oscillatoriales</taxon>
        <taxon>Microcoleaceae</taxon>
        <taxon>Symplocastrum</taxon>
    </lineage>
</organism>
<feature type="transmembrane region" description="Helical" evidence="1">
    <location>
        <begin position="30"/>
        <end position="53"/>
    </location>
</feature>
<evidence type="ECO:0000313" key="2">
    <source>
        <dbReference type="EMBL" id="MBW4546909.1"/>
    </source>
</evidence>